<dbReference type="PANTHER" id="PTHR31827">
    <property type="entry name" value="EMB|CAB89363.1"/>
    <property type="match status" value="1"/>
</dbReference>
<evidence type="ECO:0000259" key="1">
    <source>
        <dbReference type="Pfam" id="PF24906"/>
    </source>
</evidence>
<feature type="domain" description="WRKY19-like zinc finger" evidence="1">
    <location>
        <begin position="100"/>
        <end position="121"/>
    </location>
</feature>
<dbReference type="AlphaFoldDB" id="A0A6G0XEM2"/>
<dbReference type="Proteomes" id="UP000481153">
    <property type="component" value="Unassembled WGS sequence"/>
</dbReference>
<comment type="caution">
    <text evidence="2">The sequence shown here is derived from an EMBL/GenBank/DDBJ whole genome shotgun (WGS) entry which is preliminary data.</text>
</comment>
<evidence type="ECO:0000313" key="2">
    <source>
        <dbReference type="EMBL" id="KAF0738520.1"/>
    </source>
</evidence>
<reference evidence="2 3" key="1">
    <citation type="submission" date="2019-07" db="EMBL/GenBank/DDBJ databases">
        <title>Genomics analysis of Aphanomyces spp. identifies a new class of oomycete effector associated with host adaptation.</title>
        <authorList>
            <person name="Gaulin E."/>
        </authorList>
    </citation>
    <scope>NUCLEOTIDE SEQUENCE [LARGE SCALE GENOMIC DNA]</scope>
    <source>
        <strain evidence="2 3">ATCC 201684</strain>
    </source>
</reference>
<sequence>MKCYFNGCNNAAAAGSFKCLFHIHRSRCLIEGCRSQVYARNLCVRHGGKRQCAFEGCKLNSRVGLYCTKHSPSHILRLCSLEGCDNQAHLRGLCFRHGGGRVCKVEGCETFARNRGLCARHTPKAEKKTMTKTTIKPSCPPLDLDTTTTAAPKLDETMLDWLLSGFFAEMGEIDLIKCEPSPPMVCVQEVSTWQL</sequence>
<organism evidence="2 3">
    <name type="scientific">Aphanomyces euteiches</name>
    <dbReference type="NCBI Taxonomy" id="100861"/>
    <lineage>
        <taxon>Eukaryota</taxon>
        <taxon>Sar</taxon>
        <taxon>Stramenopiles</taxon>
        <taxon>Oomycota</taxon>
        <taxon>Saprolegniomycetes</taxon>
        <taxon>Saprolegniales</taxon>
        <taxon>Verrucalvaceae</taxon>
        <taxon>Aphanomyces</taxon>
    </lineage>
</organism>
<gene>
    <name evidence="2" type="ORF">Ae201684_005632</name>
</gene>
<dbReference type="EMBL" id="VJMJ01000073">
    <property type="protein sequence ID" value="KAF0738520.1"/>
    <property type="molecule type" value="Genomic_DNA"/>
</dbReference>
<dbReference type="VEuPathDB" id="FungiDB:AeMF1_007890"/>
<evidence type="ECO:0000313" key="3">
    <source>
        <dbReference type="Proteomes" id="UP000481153"/>
    </source>
</evidence>
<proteinExistence type="predicted"/>
<dbReference type="Pfam" id="PF24906">
    <property type="entry name" value="Zf_WRKY19"/>
    <property type="match status" value="1"/>
</dbReference>
<protein>
    <recommendedName>
        <fullName evidence="1">WRKY19-like zinc finger domain-containing protein</fullName>
    </recommendedName>
</protein>
<name>A0A6G0XEM2_9STRA</name>
<accession>A0A6G0XEM2</accession>
<keyword evidence="3" id="KW-1185">Reference proteome</keyword>
<dbReference type="InterPro" id="IPR056866">
    <property type="entry name" value="Znf_WRKY19"/>
</dbReference>
<dbReference type="PANTHER" id="PTHR31827:SF1">
    <property type="entry name" value="EMB|CAB89363.1"/>
    <property type="match status" value="1"/>
</dbReference>